<accession>A0ABM9S6C8</accession>
<feature type="domain" description="Antitoxin FitA-like ribbon-helix-helix" evidence="1">
    <location>
        <begin position="2"/>
        <end position="37"/>
    </location>
</feature>
<evidence type="ECO:0000313" key="3">
    <source>
        <dbReference type="Proteomes" id="UP000041601"/>
    </source>
</evidence>
<gene>
    <name evidence="2" type="ORF">ERS137959_03400</name>
</gene>
<sequence length="305" mass="34900">MAKIQVRNFPDDIYERIEQVANREARSVEAECRLALSKLYAPTDNKGPTLTRRMQWRQETGQRLQWLFQRLVDDRYFRDLHAADMTRLARLLETPSAGELIDCVEGLQELTFTLADRIAARFDVDAEWLLSGKGTPFPVVRIGSNYHEFFLPSDGSTGYVFELIRIDSGRHEGTLFCLRYDPQTLRYTLGVVTENFVLAAGMGSGGHGNLKRFLLFLKTQGASLALNAFSWTPGEEDNDFWRIFGHHHPLYFQDPTQRTTARWLQQLLEGEDPDDWFTGWAASLKEIKNTPYGSATPSTAEMDEH</sequence>
<keyword evidence="3" id="KW-1185">Reference proteome</keyword>
<evidence type="ECO:0000259" key="1">
    <source>
        <dbReference type="Pfam" id="PF22513"/>
    </source>
</evidence>
<dbReference type="SUPFAM" id="SSF47598">
    <property type="entry name" value="Ribbon-helix-helix"/>
    <property type="match status" value="1"/>
</dbReference>
<evidence type="ECO:0000313" key="2">
    <source>
        <dbReference type="EMBL" id="CNE27218.1"/>
    </source>
</evidence>
<organism evidence="2 3">
    <name type="scientific">Yersinia enterocolitica</name>
    <dbReference type="NCBI Taxonomy" id="630"/>
    <lineage>
        <taxon>Bacteria</taxon>
        <taxon>Pseudomonadati</taxon>
        <taxon>Pseudomonadota</taxon>
        <taxon>Gammaproteobacteria</taxon>
        <taxon>Enterobacterales</taxon>
        <taxon>Yersiniaceae</taxon>
        <taxon>Yersinia</taxon>
    </lineage>
</organism>
<dbReference type="EMBL" id="CPXJ01000046">
    <property type="protein sequence ID" value="CNE27218.1"/>
    <property type="molecule type" value="Genomic_DNA"/>
</dbReference>
<dbReference type="Proteomes" id="UP000041601">
    <property type="component" value="Unassembled WGS sequence"/>
</dbReference>
<reference evidence="2 3" key="1">
    <citation type="submission" date="2015-03" db="EMBL/GenBank/DDBJ databases">
        <authorList>
            <consortium name="Pathogen Informatics"/>
            <person name="Murphy D."/>
        </authorList>
    </citation>
    <scope>NUCLEOTIDE SEQUENCE [LARGE SCALE GENOMIC DNA]</scope>
    <source>
        <strain evidence="2 3">IP05342</strain>
    </source>
</reference>
<proteinExistence type="predicted"/>
<dbReference type="InterPro" id="IPR010985">
    <property type="entry name" value="Ribbon_hlx_hlx"/>
</dbReference>
<dbReference type="RefSeq" id="WP_050156624.1">
    <property type="nucleotide sequence ID" value="NZ_CGGL01000044.1"/>
</dbReference>
<protein>
    <recommendedName>
        <fullName evidence="1">Antitoxin FitA-like ribbon-helix-helix domain-containing protein</fullName>
    </recommendedName>
</protein>
<dbReference type="Pfam" id="PF22513">
    <property type="entry name" value="FitA-like_RHH"/>
    <property type="match status" value="1"/>
</dbReference>
<comment type="caution">
    <text evidence="2">The sequence shown here is derived from an EMBL/GenBank/DDBJ whole genome shotgun (WGS) entry which is preliminary data.</text>
</comment>
<dbReference type="InterPro" id="IPR053853">
    <property type="entry name" value="FitA-like_RHH"/>
</dbReference>
<name>A0ABM9S6C8_YEREN</name>